<dbReference type="AlphaFoldDB" id="A0A5B2W3T7"/>
<reference evidence="2 3" key="1">
    <citation type="submission" date="2019-09" db="EMBL/GenBank/DDBJ databases">
        <title>Chitinophaga ginsengihumi sp. nov., isolated from soil of ginseng rhizosphere.</title>
        <authorList>
            <person name="Lee J."/>
        </authorList>
    </citation>
    <scope>NUCLEOTIDE SEQUENCE [LARGE SCALE GENOMIC DNA]</scope>
    <source>
        <strain evidence="2 3">BN140078</strain>
    </source>
</reference>
<evidence type="ECO:0000313" key="3">
    <source>
        <dbReference type="Proteomes" id="UP000324611"/>
    </source>
</evidence>
<dbReference type="EMBL" id="VUOC01000001">
    <property type="protein sequence ID" value="KAA2245087.1"/>
    <property type="molecule type" value="Genomic_DNA"/>
</dbReference>
<organism evidence="2 3">
    <name type="scientific">Chitinophaga agrisoli</name>
    <dbReference type="NCBI Taxonomy" id="2607653"/>
    <lineage>
        <taxon>Bacteria</taxon>
        <taxon>Pseudomonadati</taxon>
        <taxon>Bacteroidota</taxon>
        <taxon>Chitinophagia</taxon>
        <taxon>Chitinophagales</taxon>
        <taxon>Chitinophagaceae</taxon>
        <taxon>Chitinophaga</taxon>
    </lineage>
</organism>
<protein>
    <submittedName>
        <fullName evidence="2">Uncharacterized protein</fullName>
    </submittedName>
</protein>
<accession>A0A5B2W3T7</accession>
<reference evidence="2 3" key="2">
    <citation type="submission" date="2019-09" db="EMBL/GenBank/DDBJ databases">
        <authorList>
            <person name="Jin C."/>
        </authorList>
    </citation>
    <scope>NUCLEOTIDE SEQUENCE [LARGE SCALE GENOMIC DNA]</scope>
    <source>
        <strain evidence="2 3">BN140078</strain>
    </source>
</reference>
<dbReference type="Proteomes" id="UP000324611">
    <property type="component" value="Unassembled WGS sequence"/>
</dbReference>
<evidence type="ECO:0000256" key="1">
    <source>
        <dbReference type="SAM" id="SignalP"/>
    </source>
</evidence>
<dbReference type="RefSeq" id="WP_149836483.1">
    <property type="nucleotide sequence ID" value="NZ_VUOC01000001.1"/>
</dbReference>
<sequence>MRKITCLLIPAILLGFSCHPTGDAANTGNIAAADSAAVTDAYQPLLSRYRDVSFDTLPVFPADTPDDTTYQFHGHLLDSTAVQLLVKDVGGETHTRHDGFFACYKFSMDSGRIGLITRVPSEYLSSSIQLFILDPRQQKITDHVELAEDFGDAGDAMTKTAWLFRNRQLQLQTFQRIHFSHDNSVDNENDTTVEQSDSYHLIGFSKPQNDTLSSDSLLLVKRFMHLAQQ</sequence>
<feature type="signal peptide" evidence="1">
    <location>
        <begin position="1"/>
        <end position="24"/>
    </location>
</feature>
<proteinExistence type="predicted"/>
<dbReference type="PROSITE" id="PS51257">
    <property type="entry name" value="PROKAR_LIPOPROTEIN"/>
    <property type="match status" value="1"/>
</dbReference>
<comment type="caution">
    <text evidence="2">The sequence shown here is derived from an EMBL/GenBank/DDBJ whole genome shotgun (WGS) entry which is preliminary data.</text>
</comment>
<gene>
    <name evidence="2" type="ORF">F0L74_03760</name>
</gene>
<keyword evidence="1" id="KW-0732">Signal</keyword>
<name>A0A5B2W3T7_9BACT</name>
<keyword evidence="3" id="KW-1185">Reference proteome</keyword>
<feature type="chain" id="PRO_5023053495" evidence="1">
    <location>
        <begin position="25"/>
        <end position="229"/>
    </location>
</feature>
<evidence type="ECO:0000313" key="2">
    <source>
        <dbReference type="EMBL" id="KAA2245087.1"/>
    </source>
</evidence>